<dbReference type="PIRSF" id="PIRSF005690">
    <property type="entry name" value="GerBA"/>
    <property type="match status" value="1"/>
</dbReference>
<dbReference type="RefSeq" id="WP_203254739.1">
    <property type="nucleotide sequence ID" value="NZ_CP069127.1"/>
</dbReference>
<keyword evidence="3" id="KW-0812">Transmembrane</keyword>
<dbReference type="PANTHER" id="PTHR22550:SF5">
    <property type="entry name" value="LEUCINE ZIPPER PROTEIN 4"/>
    <property type="match status" value="1"/>
</dbReference>
<dbReference type="EMBL" id="CP069127">
    <property type="protein sequence ID" value="QRG65221.1"/>
    <property type="molecule type" value="Genomic_DNA"/>
</dbReference>
<evidence type="ECO:0000256" key="3">
    <source>
        <dbReference type="SAM" id="Phobius"/>
    </source>
</evidence>
<proteinExistence type="inferred from homology"/>
<dbReference type="PANTHER" id="PTHR22550">
    <property type="entry name" value="SPORE GERMINATION PROTEIN"/>
    <property type="match status" value="1"/>
</dbReference>
<comment type="similarity">
    <text evidence="1">Belongs to the GerABKA family.</text>
</comment>
<dbReference type="Pfam" id="PF03323">
    <property type="entry name" value="GerA"/>
    <property type="match status" value="1"/>
</dbReference>
<dbReference type="Proteomes" id="UP000596248">
    <property type="component" value="Chromosome"/>
</dbReference>
<feature type="transmembrane region" description="Helical" evidence="3">
    <location>
        <begin position="375"/>
        <end position="394"/>
    </location>
</feature>
<evidence type="ECO:0000256" key="1">
    <source>
        <dbReference type="ARBA" id="ARBA00005278"/>
    </source>
</evidence>
<sequence length="514" mass="57145">MKGYSRYARKRKATGPMHSFQLGLTANLQQLRQELGYSPDLTIREWELGEQGIWVAVVYTNNLIDMQTVNEFIVRSLSVFGTDDFAASLFSPEDTFRFIKSRAVKVGEVRVTEDWMDLAVSIVSGDTAILIDGCAKAVVCGTRGGEWRSISEPTTEVTIRGPKDSFNESIATNITLLRRRIMNPDLWLETMKIGNVTKTDVAVMYIKGVADENIVQEVKQRLKEIKLDSVLESGYIEELIQDQTFTPFPTMYNSERPDVVAKNLLEGRVAILVNGTPFALIVPTVLAQFFESAEDYYQRYDISSFLRLIRYISFLISLLVPSIYIAGVTFHQDMIPTSLLFSLAASREGVPFPALVEALIMEVTFELLREAGIRLPRAVGQAVSIVGALVLGQAAVQAGIVSPAMVIVVAITGIASFAIPSYNLAISARLIRFLFMILSASFGFYALTLGMIVLTAHLCSLRSFGVPFLTPFAPFLPSEQKDSLMRFPLWSLFTRVRVIQTQKVKGLEGEPDEQ</sequence>
<dbReference type="InterPro" id="IPR004995">
    <property type="entry name" value="Spore_Ger"/>
</dbReference>
<dbReference type="InterPro" id="IPR050768">
    <property type="entry name" value="UPF0353/GerABKA_families"/>
</dbReference>
<feature type="transmembrane region" description="Helical" evidence="3">
    <location>
        <begin position="431"/>
        <end position="454"/>
    </location>
</feature>
<organism evidence="4 5">
    <name type="scientific">Brevibacillus choshinensis</name>
    <dbReference type="NCBI Taxonomy" id="54911"/>
    <lineage>
        <taxon>Bacteria</taxon>
        <taxon>Bacillati</taxon>
        <taxon>Bacillota</taxon>
        <taxon>Bacilli</taxon>
        <taxon>Bacillales</taxon>
        <taxon>Paenibacillaceae</taxon>
        <taxon>Brevibacillus</taxon>
    </lineage>
</organism>
<feature type="transmembrane region" description="Helical" evidence="3">
    <location>
        <begin position="308"/>
        <end position="330"/>
    </location>
</feature>
<keyword evidence="5" id="KW-1185">Reference proteome</keyword>
<keyword evidence="2 3" id="KW-0472">Membrane</keyword>
<evidence type="ECO:0000313" key="5">
    <source>
        <dbReference type="Proteomes" id="UP000596248"/>
    </source>
</evidence>
<evidence type="ECO:0000256" key="2">
    <source>
        <dbReference type="ARBA" id="ARBA00023136"/>
    </source>
</evidence>
<reference evidence="4 5" key="1">
    <citation type="submission" date="2021-01" db="EMBL/GenBank/DDBJ databases">
        <title>Identification of strong promoters based on the transcriptome of Brevibacillus choshinensis.</title>
        <authorList>
            <person name="Yao D."/>
            <person name="Zhang K."/>
            <person name="Wu J."/>
        </authorList>
    </citation>
    <scope>NUCLEOTIDE SEQUENCE [LARGE SCALE GENOMIC DNA]</scope>
    <source>
        <strain evidence="4 5">HPD31-SP3</strain>
    </source>
</reference>
<gene>
    <name evidence="4" type="ORF">JNE38_16385</name>
</gene>
<evidence type="ECO:0000313" key="4">
    <source>
        <dbReference type="EMBL" id="QRG65221.1"/>
    </source>
</evidence>
<accession>A0ABX7FGA5</accession>
<name>A0ABX7FGA5_BRECH</name>
<keyword evidence="3" id="KW-1133">Transmembrane helix</keyword>
<protein>
    <submittedName>
        <fullName evidence="4">Spore germination protein</fullName>
    </submittedName>
</protein>
<feature type="transmembrane region" description="Helical" evidence="3">
    <location>
        <begin position="400"/>
        <end position="419"/>
    </location>
</feature>